<organism evidence="7 8">
    <name type="scientific">Aldrovandia affinis</name>
    <dbReference type="NCBI Taxonomy" id="143900"/>
    <lineage>
        <taxon>Eukaryota</taxon>
        <taxon>Metazoa</taxon>
        <taxon>Chordata</taxon>
        <taxon>Craniata</taxon>
        <taxon>Vertebrata</taxon>
        <taxon>Euteleostomi</taxon>
        <taxon>Actinopterygii</taxon>
        <taxon>Neopterygii</taxon>
        <taxon>Teleostei</taxon>
        <taxon>Notacanthiformes</taxon>
        <taxon>Halosauridae</taxon>
        <taxon>Aldrovandia</taxon>
    </lineage>
</organism>
<comment type="similarity">
    <text evidence="1">Belongs to the CCDC39 family.</text>
</comment>
<protein>
    <recommendedName>
        <fullName evidence="2">Coiled-coil domain-containing protein 39</fullName>
    </recommendedName>
</protein>
<name>A0AAD7WCJ7_9TELE</name>
<evidence type="ECO:0000313" key="8">
    <source>
        <dbReference type="Proteomes" id="UP001221898"/>
    </source>
</evidence>
<evidence type="ECO:0000313" key="7">
    <source>
        <dbReference type="EMBL" id="KAJ8391575.1"/>
    </source>
</evidence>
<dbReference type="GO" id="GO:0005576">
    <property type="term" value="C:extracellular region"/>
    <property type="evidence" value="ECO:0007669"/>
    <property type="project" value="GOC"/>
</dbReference>
<dbReference type="GO" id="GO:0036159">
    <property type="term" value="P:inner dynein arm assembly"/>
    <property type="evidence" value="ECO:0007669"/>
    <property type="project" value="InterPro"/>
</dbReference>
<keyword evidence="8" id="KW-1185">Reference proteome</keyword>
<reference evidence="7" key="1">
    <citation type="journal article" date="2023" name="Science">
        <title>Genome structures resolve the early diversification of teleost fishes.</title>
        <authorList>
            <person name="Parey E."/>
            <person name="Louis A."/>
            <person name="Montfort J."/>
            <person name="Bouchez O."/>
            <person name="Roques C."/>
            <person name="Iampietro C."/>
            <person name="Lluch J."/>
            <person name="Castinel A."/>
            <person name="Donnadieu C."/>
            <person name="Desvignes T."/>
            <person name="Floi Bucao C."/>
            <person name="Jouanno E."/>
            <person name="Wen M."/>
            <person name="Mejri S."/>
            <person name="Dirks R."/>
            <person name="Jansen H."/>
            <person name="Henkel C."/>
            <person name="Chen W.J."/>
            <person name="Zahm M."/>
            <person name="Cabau C."/>
            <person name="Klopp C."/>
            <person name="Thompson A.W."/>
            <person name="Robinson-Rechavi M."/>
            <person name="Braasch I."/>
            <person name="Lecointre G."/>
            <person name="Bobe J."/>
            <person name="Postlethwait J.H."/>
            <person name="Berthelot C."/>
            <person name="Roest Crollius H."/>
            <person name="Guiguen Y."/>
        </authorList>
    </citation>
    <scope>NUCLEOTIDE SEQUENCE</scope>
    <source>
        <strain evidence="7">NC1722</strain>
    </source>
</reference>
<evidence type="ECO:0000256" key="4">
    <source>
        <dbReference type="ARBA" id="ARBA00045182"/>
    </source>
</evidence>
<evidence type="ECO:0000256" key="1">
    <source>
        <dbReference type="ARBA" id="ARBA00005805"/>
    </source>
</evidence>
<proteinExistence type="inferred from homology"/>
<feature type="region of interest" description="Disordered" evidence="6">
    <location>
        <begin position="628"/>
        <end position="653"/>
    </location>
</feature>
<feature type="compositionally biased region" description="Polar residues" evidence="6">
    <location>
        <begin position="1002"/>
        <end position="1021"/>
    </location>
</feature>
<keyword evidence="3 5" id="KW-0175">Coiled coil</keyword>
<evidence type="ECO:0000256" key="3">
    <source>
        <dbReference type="ARBA" id="ARBA00023054"/>
    </source>
</evidence>
<sequence length="1021" mass="116401">MANLLVSEMDFNDILSIPMANAENLTLEIEALSKAVEKEAECEVHCKALADREMGWLHQETVGLEKDLLLLMEKKAKLEVDLNPLLYPFYRAIFHTEYCHRYVRIIEGMEKEESVMSRLDWDQETLDAWLDKSAEEDEDTMLLLKYCGQDEARIQDLTLGIDRATLEINQKNKALDAEWTKKTTAQVELDRVKENFHRAHIERQDLIHQWENTIEQMRKRDRDLEQCLTGNQEVRERQEAIAEKRRQLESQQRSNQECGGRAEEAKQQASKLRDTFQENEHQCAQLKSEFESLKASVEQVATKVEVMRSQLTGLQHDNEEKSSRLRDIRLNNAALEQKLKGLTELTVGVEGTASKVEKMLEEEELASGDLESVIHHHRRLLSQKTQELQVLKSRQDNSTAMISSTRDILRSMHNNFDKVEEEFIKGNELIHIKDHQLKIVKEKLTILTAEPTPEEELAHKRSLAELSTTLEERKRTSLMLSQQLRTSKVEGHRVRKDMEKAEMQMKSLSSKLVEMELSNEMSEKELKKLIFKNQEMVVEDSLLRLDTKGVRDRLQCEVAVVLSLEKEEVHLTAERKAKELKIDYSREVLQTQVRMGNHENQSLRMEMNENLSRIDKMKTRYETKVVPTLAPDGKESGPWSRPGEGGLKRKGNALDKKVRRKETEIEALENTLHTVSRTTEHRKLSGQLSHSTEDYQLQLELEEQQRAMNERYSFRLRQITALQQDIDGMNNTLEDLHQEEATAKVQKDENRTQTMTLNKKLDAQKERLERVTKQCSKLSGDIRLSKKVKGMTEEEHDIDLSEMKAFDKTVDKLLLEAMEGNPHLRSVLFAYFQEKSLLLPEAVLPAVSFSLGPRSARSARSVRSFHGSSIRADSPPPQVYKLSSGAGSSTNRSAQSFGSNQLRPESATSRVFKPTSCMSSARSSSPVRSARSGSDGLRPLFAVTGPFKSASHHSSSRSSVASFSGSSRSAGRRSPRMMVDLGLQFTVTSALLVPTPPRGSRQGASDTGRSTSSRKSQQKTP</sequence>
<feature type="compositionally biased region" description="Low complexity" evidence="6">
    <location>
        <begin position="956"/>
        <end position="969"/>
    </location>
</feature>
<dbReference type="InterPro" id="IPR033290">
    <property type="entry name" value="CCDC39"/>
</dbReference>
<comment type="function">
    <text evidence="4">Required for assembly of dynein regulatory complex (DRC) and inner dynein arm (IDA) complexes, which are responsible for ciliary beat regulation, thereby playing a central role in motility in cilia and flagella. Probably acts together with CCDC40 to form a molecular ruler that determines the 96 nanometer (nm) repeat length and arrangements of components in cilia and flagella. Not required for outer dynein arm complexes assembly.</text>
</comment>
<dbReference type="GO" id="GO:0060287">
    <property type="term" value="P:epithelial cilium movement involved in determination of left/right asymmetry"/>
    <property type="evidence" value="ECO:0007669"/>
    <property type="project" value="TreeGrafter"/>
</dbReference>
<feature type="compositionally biased region" description="Basic and acidic residues" evidence="6">
    <location>
        <begin position="260"/>
        <end position="277"/>
    </location>
</feature>
<feature type="region of interest" description="Disordered" evidence="6">
    <location>
        <begin position="244"/>
        <end position="277"/>
    </location>
</feature>
<feature type="region of interest" description="Disordered" evidence="6">
    <location>
        <begin position="989"/>
        <end position="1021"/>
    </location>
</feature>
<feature type="coiled-coil region" evidence="5">
    <location>
        <begin position="719"/>
        <end position="781"/>
    </location>
</feature>
<evidence type="ECO:0000256" key="6">
    <source>
        <dbReference type="SAM" id="MobiDB-lite"/>
    </source>
</evidence>
<accession>A0AAD7WCJ7</accession>
<dbReference type="GO" id="GO:0005930">
    <property type="term" value="C:axoneme"/>
    <property type="evidence" value="ECO:0007669"/>
    <property type="project" value="InterPro"/>
</dbReference>
<dbReference type="AlphaFoldDB" id="A0AAD7WCJ7"/>
<dbReference type="Pfam" id="PF24161">
    <property type="entry name" value="CCDC39"/>
    <property type="match status" value="1"/>
</dbReference>
<dbReference type="Proteomes" id="UP001221898">
    <property type="component" value="Unassembled WGS sequence"/>
</dbReference>
<dbReference type="PANTHER" id="PTHR18962:SF0">
    <property type="entry name" value="COILED-COIL DOMAIN-CONTAINING PROTEIN 39"/>
    <property type="match status" value="1"/>
</dbReference>
<feature type="compositionally biased region" description="Low complexity" evidence="6">
    <location>
        <begin position="916"/>
        <end position="934"/>
    </location>
</feature>
<evidence type="ECO:0000256" key="5">
    <source>
        <dbReference type="SAM" id="Coils"/>
    </source>
</evidence>
<feature type="coiled-coil region" evidence="5">
    <location>
        <begin position="498"/>
        <end position="525"/>
    </location>
</feature>
<dbReference type="GO" id="GO:0060285">
    <property type="term" value="P:cilium-dependent cell motility"/>
    <property type="evidence" value="ECO:0007669"/>
    <property type="project" value="TreeGrafter"/>
</dbReference>
<feature type="compositionally biased region" description="Polar residues" evidence="6">
    <location>
        <begin position="885"/>
        <end position="909"/>
    </location>
</feature>
<gene>
    <name evidence="7" type="ORF">AAFF_G00087160</name>
</gene>
<dbReference type="PANTHER" id="PTHR18962">
    <property type="entry name" value="COILED-COIL DOMAIN-CONTAINING PROTEIN 39"/>
    <property type="match status" value="1"/>
</dbReference>
<comment type="caution">
    <text evidence="7">The sequence shown here is derived from an EMBL/GenBank/DDBJ whole genome shotgun (WGS) entry which is preliminary data.</text>
</comment>
<dbReference type="EMBL" id="JAINUG010000155">
    <property type="protein sequence ID" value="KAJ8391575.1"/>
    <property type="molecule type" value="Genomic_DNA"/>
</dbReference>
<feature type="region of interest" description="Disordered" evidence="6">
    <location>
        <begin position="866"/>
        <end position="974"/>
    </location>
</feature>
<evidence type="ECO:0000256" key="2">
    <source>
        <dbReference type="ARBA" id="ARBA00016725"/>
    </source>
</evidence>